<name>A0ABW2BJ15_9HYPH</name>
<dbReference type="Proteomes" id="UP001596292">
    <property type="component" value="Unassembled WGS sequence"/>
</dbReference>
<accession>A0ABW2BJ15</accession>
<dbReference type="RefSeq" id="WP_378969022.1">
    <property type="nucleotide sequence ID" value="NZ_JBHSWN010000001.1"/>
</dbReference>
<protein>
    <submittedName>
        <fullName evidence="1">Type II toxin-antitoxin system Phd/YefM family antitoxin</fullName>
    </submittedName>
</protein>
<gene>
    <name evidence="1" type="ORF">ACFQE0_09330</name>
</gene>
<organism evidence="1 2">
    <name type="scientific">Methylobacterium komagatae</name>
    <dbReference type="NCBI Taxonomy" id="374425"/>
    <lineage>
        <taxon>Bacteria</taxon>
        <taxon>Pseudomonadati</taxon>
        <taxon>Pseudomonadota</taxon>
        <taxon>Alphaproteobacteria</taxon>
        <taxon>Hyphomicrobiales</taxon>
        <taxon>Methylobacteriaceae</taxon>
        <taxon>Methylobacterium</taxon>
    </lineage>
</organism>
<evidence type="ECO:0000313" key="2">
    <source>
        <dbReference type="Proteomes" id="UP001596292"/>
    </source>
</evidence>
<dbReference type="NCBIfam" id="TIGR01552">
    <property type="entry name" value="phd_fam"/>
    <property type="match status" value="1"/>
</dbReference>
<evidence type="ECO:0000313" key="1">
    <source>
        <dbReference type="EMBL" id="MFC6789797.1"/>
    </source>
</evidence>
<sequence length="81" mass="8822">MAPQQVGIRAFREHLSGYLRQARDGETFLVTSNGEVLAEIRPPSAQVRPPRRPGALRGRIVLAPDFDALPADVLAAMEGDE</sequence>
<dbReference type="EMBL" id="JBHSWN010000001">
    <property type="protein sequence ID" value="MFC6789797.1"/>
    <property type="molecule type" value="Genomic_DNA"/>
</dbReference>
<reference evidence="2" key="1">
    <citation type="journal article" date="2019" name="Int. J. Syst. Evol. Microbiol.">
        <title>The Global Catalogue of Microorganisms (GCM) 10K type strain sequencing project: providing services to taxonomists for standard genome sequencing and annotation.</title>
        <authorList>
            <consortium name="The Broad Institute Genomics Platform"/>
            <consortium name="The Broad Institute Genome Sequencing Center for Infectious Disease"/>
            <person name="Wu L."/>
            <person name="Ma J."/>
        </authorList>
    </citation>
    <scope>NUCLEOTIDE SEQUENCE [LARGE SCALE GENOMIC DNA]</scope>
    <source>
        <strain evidence="2">CCUG 48316</strain>
    </source>
</reference>
<comment type="caution">
    <text evidence="1">The sequence shown here is derived from an EMBL/GenBank/DDBJ whole genome shotgun (WGS) entry which is preliminary data.</text>
</comment>
<proteinExistence type="predicted"/>
<keyword evidence="2" id="KW-1185">Reference proteome</keyword>